<evidence type="ECO:0000313" key="2">
    <source>
        <dbReference type="Proteomes" id="UP001227268"/>
    </source>
</evidence>
<comment type="caution">
    <text evidence="1">The sequence shown here is derived from an EMBL/GenBank/DDBJ whole genome shotgun (WGS) entry which is preliminary data.</text>
</comment>
<dbReference type="Proteomes" id="UP001227268">
    <property type="component" value="Unassembled WGS sequence"/>
</dbReference>
<protein>
    <submittedName>
        <fullName evidence="1">Uncharacterized protein</fullName>
    </submittedName>
</protein>
<accession>A0ACC2VQ98</accession>
<proteinExistence type="predicted"/>
<dbReference type="EMBL" id="JASBWT010000010">
    <property type="protein sequence ID" value="KAJ9101194.1"/>
    <property type="molecule type" value="Genomic_DNA"/>
</dbReference>
<organism evidence="1 2">
    <name type="scientific">Naganishia friedmannii</name>
    <dbReference type="NCBI Taxonomy" id="89922"/>
    <lineage>
        <taxon>Eukaryota</taxon>
        <taxon>Fungi</taxon>
        <taxon>Dikarya</taxon>
        <taxon>Basidiomycota</taxon>
        <taxon>Agaricomycotina</taxon>
        <taxon>Tremellomycetes</taxon>
        <taxon>Filobasidiales</taxon>
        <taxon>Filobasidiaceae</taxon>
        <taxon>Naganishia</taxon>
    </lineage>
</organism>
<sequence length="408" mass="40892">MQITALFTALLATASVAVYGQAVDMAYVTAVINALNAANLTSLAGAAQAVANTTEGAAFLAALPGSNKTLLAPSNQASLCCRSRVRVEQHHFARQHSLVSRPQHLHQPKPDRKRPQSHHRPVIVQQHDVASEQTIRSSSQVVVFNLANNTQTGNQSLAFPYQNNATVYGSAMPVSAANFMIYPINSVLSLPGTLAEVATAALPSLAGLVTQAGLLEPLSQAKGITVFAPNDAAVSAAGALVGTLNETQIQTVLANHVINGTVVYSTLLASANYTSAGGELFTFMTNATGTFVKSGNTTAQILAADIPIANGVVHIIDRVLANPTGNTAAAESAASSYAAQATATTSGATGGGVVGATSAMGSATGTGAGGAAATSAAASSGMLSNSLSSGLVGSAVALFGILAGAALI</sequence>
<evidence type="ECO:0000313" key="1">
    <source>
        <dbReference type="EMBL" id="KAJ9101194.1"/>
    </source>
</evidence>
<name>A0ACC2VQ98_9TREE</name>
<keyword evidence="2" id="KW-1185">Reference proteome</keyword>
<reference evidence="1" key="1">
    <citation type="submission" date="2023-04" db="EMBL/GenBank/DDBJ databases">
        <title>Draft Genome sequencing of Naganishia species isolated from polar environments using Oxford Nanopore Technology.</title>
        <authorList>
            <person name="Leo P."/>
            <person name="Venkateswaran K."/>
        </authorList>
    </citation>
    <scope>NUCLEOTIDE SEQUENCE</scope>
    <source>
        <strain evidence="1">MNA-CCFEE 5423</strain>
    </source>
</reference>
<gene>
    <name evidence="1" type="ORF">QFC21_003413</name>
</gene>